<evidence type="ECO:0000313" key="2">
    <source>
        <dbReference type="Proteomes" id="UP000265520"/>
    </source>
</evidence>
<protein>
    <submittedName>
        <fullName evidence="1">Uncharacterized protein</fullName>
    </submittedName>
</protein>
<dbReference type="EMBL" id="LXQA010094866">
    <property type="protein sequence ID" value="MCI15063.1"/>
    <property type="molecule type" value="Genomic_DNA"/>
</dbReference>
<proteinExistence type="predicted"/>
<accession>A0A392PSI7</accession>
<evidence type="ECO:0000313" key="1">
    <source>
        <dbReference type="EMBL" id="MCI15063.1"/>
    </source>
</evidence>
<dbReference type="Proteomes" id="UP000265520">
    <property type="component" value="Unassembled WGS sequence"/>
</dbReference>
<keyword evidence="2" id="KW-1185">Reference proteome</keyword>
<reference evidence="1 2" key="1">
    <citation type="journal article" date="2018" name="Front. Plant Sci.">
        <title>Red Clover (Trifolium pratense) and Zigzag Clover (T. medium) - A Picture of Genomic Similarities and Differences.</title>
        <authorList>
            <person name="Dluhosova J."/>
            <person name="Istvanek J."/>
            <person name="Nedelnik J."/>
            <person name="Repkova J."/>
        </authorList>
    </citation>
    <scope>NUCLEOTIDE SEQUENCE [LARGE SCALE GENOMIC DNA]</scope>
    <source>
        <strain evidence="2">cv. 10/8</strain>
        <tissue evidence="1">Leaf</tissue>
    </source>
</reference>
<name>A0A392PSI7_9FABA</name>
<sequence length="48" mass="5767">MEVVDITEKITSIERGDRDKEIYRVLINCNDLFRKKFLNYIAAQQFKT</sequence>
<dbReference type="AlphaFoldDB" id="A0A392PSI7"/>
<comment type="caution">
    <text evidence="1">The sequence shown here is derived from an EMBL/GenBank/DDBJ whole genome shotgun (WGS) entry which is preliminary data.</text>
</comment>
<organism evidence="1 2">
    <name type="scientific">Trifolium medium</name>
    <dbReference type="NCBI Taxonomy" id="97028"/>
    <lineage>
        <taxon>Eukaryota</taxon>
        <taxon>Viridiplantae</taxon>
        <taxon>Streptophyta</taxon>
        <taxon>Embryophyta</taxon>
        <taxon>Tracheophyta</taxon>
        <taxon>Spermatophyta</taxon>
        <taxon>Magnoliopsida</taxon>
        <taxon>eudicotyledons</taxon>
        <taxon>Gunneridae</taxon>
        <taxon>Pentapetalae</taxon>
        <taxon>rosids</taxon>
        <taxon>fabids</taxon>
        <taxon>Fabales</taxon>
        <taxon>Fabaceae</taxon>
        <taxon>Papilionoideae</taxon>
        <taxon>50 kb inversion clade</taxon>
        <taxon>NPAAA clade</taxon>
        <taxon>Hologalegina</taxon>
        <taxon>IRL clade</taxon>
        <taxon>Trifolieae</taxon>
        <taxon>Trifolium</taxon>
    </lineage>
</organism>
<feature type="non-terminal residue" evidence="1">
    <location>
        <position position="48"/>
    </location>
</feature>